<proteinExistence type="inferred from homology"/>
<dbReference type="FunFam" id="1.10.10.10:FF:000214">
    <property type="entry name" value="Methylated-DNA--protein-cysteine methyltransferase"/>
    <property type="match status" value="1"/>
</dbReference>
<comment type="similarity">
    <text evidence="2">Belongs to the MGMT family.</text>
</comment>
<dbReference type="GO" id="GO:0006281">
    <property type="term" value="P:DNA repair"/>
    <property type="evidence" value="ECO:0007669"/>
    <property type="project" value="UniProtKB-KW"/>
</dbReference>
<evidence type="ECO:0000256" key="6">
    <source>
        <dbReference type="ARBA" id="ARBA00022763"/>
    </source>
</evidence>
<dbReference type="Pfam" id="PF01035">
    <property type="entry name" value="DNA_binding_1"/>
    <property type="match status" value="1"/>
</dbReference>
<evidence type="ECO:0000256" key="1">
    <source>
        <dbReference type="ARBA" id="ARBA00001286"/>
    </source>
</evidence>
<dbReference type="GO" id="GO:0003908">
    <property type="term" value="F:methylated-DNA-[protein]-cysteine S-methyltransferase activity"/>
    <property type="evidence" value="ECO:0007669"/>
    <property type="project" value="UniProtKB-EC"/>
</dbReference>
<feature type="domain" description="Methylated-DNA-[protein]-cysteine S-methyltransferase DNA binding" evidence="9">
    <location>
        <begin position="15"/>
        <end position="98"/>
    </location>
</feature>
<comment type="catalytic activity">
    <reaction evidence="8">
        <text>a 6-O-methyl-2'-deoxyguanosine in DNA + L-cysteinyl-[protein] = S-methyl-L-cysteinyl-[protein] + a 2'-deoxyguanosine in DNA</text>
        <dbReference type="Rhea" id="RHEA:24000"/>
        <dbReference type="Rhea" id="RHEA-COMP:10131"/>
        <dbReference type="Rhea" id="RHEA-COMP:10132"/>
        <dbReference type="Rhea" id="RHEA-COMP:11367"/>
        <dbReference type="Rhea" id="RHEA-COMP:11368"/>
        <dbReference type="ChEBI" id="CHEBI:29950"/>
        <dbReference type="ChEBI" id="CHEBI:82612"/>
        <dbReference type="ChEBI" id="CHEBI:85445"/>
        <dbReference type="ChEBI" id="CHEBI:85448"/>
        <dbReference type="EC" id="2.1.1.63"/>
    </reaction>
</comment>
<dbReference type="CDD" id="cd06445">
    <property type="entry name" value="ATase"/>
    <property type="match status" value="1"/>
</dbReference>
<dbReference type="PROSITE" id="PS00374">
    <property type="entry name" value="MGMT"/>
    <property type="match status" value="1"/>
</dbReference>
<dbReference type="InterPro" id="IPR036388">
    <property type="entry name" value="WH-like_DNA-bd_sf"/>
</dbReference>
<dbReference type="EMBL" id="UINC01028064">
    <property type="protein sequence ID" value="SVB08403.1"/>
    <property type="molecule type" value="Genomic_DNA"/>
</dbReference>
<keyword evidence="6" id="KW-0227">DNA damage</keyword>
<dbReference type="PANTHER" id="PTHR10815:SF13">
    <property type="entry name" value="METHYLATED-DNA--PROTEIN-CYSTEINE METHYLTRANSFERASE"/>
    <property type="match status" value="1"/>
</dbReference>
<dbReference type="InterPro" id="IPR001497">
    <property type="entry name" value="MethylDNA_cys_MeTrfase_AS"/>
</dbReference>
<evidence type="ECO:0000313" key="10">
    <source>
        <dbReference type="EMBL" id="SVB08403.1"/>
    </source>
</evidence>
<reference evidence="10" key="1">
    <citation type="submission" date="2018-05" db="EMBL/GenBank/DDBJ databases">
        <authorList>
            <person name="Lanie J.A."/>
            <person name="Ng W.-L."/>
            <person name="Kazmierczak K.M."/>
            <person name="Andrzejewski T.M."/>
            <person name="Davidsen T.M."/>
            <person name="Wayne K.J."/>
            <person name="Tettelin H."/>
            <person name="Glass J.I."/>
            <person name="Rusch D."/>
            <person name="Podicherti R."/>
            <person name="Tsui H.-C.T."/>
            <person name="Winkler M.E."/>
        </authorList>
    </citation>
    <scope>NUCLEOTIDE SEQUENCE</scope>
</reference>
<keyword evidence="4" id="KW-0489">Methyltransferase</keyword>
<dbReference type="NCBIfam" id="TIGR00589">
    <property type="entry name" value="ogt"/>
    <property type="match status" value="1"/>
</dbReference>
<dbReference type="InterPro" id="IPR036217">
    <property type="entry name" value="MethylDNA_cys_MeTrfase_DNAb"/>
</dbReference>
<name>A0A382B554_9ZZZZ</name>
<evidence type="ECO:0000256" key="2">
    <source>
        <dbReference type="ARBA" id="ARBA00008711"/>
    </source>
</evidence>
<evidence type="ECO:0000256" key="8">
    <source>
        <dbReference type="ARBA" id="ARBA00049348"/>
    </source>
</evidence>
<evidence type="ECO:0000259" key="9">
    <source>
        <dbReference type="Pfam" id="PF01035"/>
    </source>
</evidence>
<protein>
    <recommendedName>
        <fullName evidence="3">methylated-DNA--[protein]-cysteine S-methyltransferase</fullName>
        <ecNumber evidence="3">2.1.1.63</ecNumber>
    </recommendedName>
</protein>
<dbReference type="GO" id="GO:0032259">
    <property type="term" value="P:methylation"/>
    <property type="evidence" value="ECO:0007669"/>
    <property type="project" value="UniProtKB-KW"/>
</dbReference>
<dbReference type="InterPro" id="IPR014048">
    <property type="entry name" value="MethylDNA_cys_MeTrfase_DNA-bd"/>
</dbReference>
<keyword evidence="7" id="KW-0234">DNA repair</keyword>
<accession>A0A382B554</accession>
<dbReference type="Gene3D" id="1.10.10.10">
    <property type="entry name" value="Winged helix-like DNA-binding domain superfamily/Winged helix DNA-binding domain"/>
    <property type="match status" value="1"/>
</dbReference>
<dbReference type="EC" id="2.1.1.63" evidence="3"/>
<dbReference type="PANTHER" id="PTHR10815">
    <property type="entry name" value="METHYLATED-DNA--PROTEIN-CYSTEINE METHYLTRANSFERASE"/>
    <property type="match status" value="1"/>
</dbReference>
<evidence type="ECO:0000256" key="4">
    <source>
        <dbReference type="ARBA" id="ARBA00022603"/>
    </source>
</evidence>
<evidence type="ECO:0000256" key="5">
    <source>
        <dbReference type="ARBA" id="ARBA00022679"/>
    </source>
</evidence>
<keyword evidence="5" id="KW-0808">Transferase</keyword>
<evidence type="ECO:0000256" key="3">
    <source>
        <dbReference type="ARBA" id="ARBA00011918"/>
    </source>
</evidence>
<dbReference type="SUPFAM" id="SSF46767">
    <property type="entry name" value="Methylated DNA-protein cysteine methyltransferase, C-terminal domain"/>
    <property type="match status" value="1"/>
</dbReference>
<comment type="catalytic activity">
    <reaction evidence="1">
        <text>a 4-O-methyl-thymidine in DNA + L-cysteinyl-[protein] = a thymidine in DNA + S-methyl-L-cysteinyl-[protein]</text>
        <dbReference type="Rhea" id="RHEA:53428"/>
        <dbReference type="Rhea" id="RHEA-COMP:10131"/>
        <dbReference type="Rhea" id="RHEA-COMP:10132"/>
        <dbReference type="Rhea" id="RHEA-COMP:13555"/>
        <dbReference type="Rhea" id="RHEA-COMP:13556"/>
        <dbReference type="ChEBI" id="CHEBI:29950"/>
        <dbReference type="ChEBI" id="CHEBI:82612"/>
        <dbReference type="ChEBI" id="CHEBI:137386"/>
        <dbReference type="ChEBI" id="CHEBI:137387"/>
        <dbReference type="EC" id="2.1.1.63"/>
    </reaction>
</comment>
<evidence type="ECO:0000256" key="7">
    <source>
        <dbReference type="ARBA" id="ARBA00023204"/>
    </source>
</evidence>
<dbReference type="AlphaFoldDB" id="A0A382B554"/>
<feature type="non-terminal residue" evidence="10">
    <location>
        <position position="117"/>
    </location>
</feature>
<sequence>MKRFDLPLDLSNCTPFQQDVFQEIQKIPYGQTLSYKSLADSLDKPQASRSVGQALKVNPIPVIVPCHRIIRSNGTLGGYSGNSAANLKKKKTLLQIEGLEIGRNTVRNMNQEELFLD</sequence>
<gene>
    <name evidence="10" type="ORF">METZ01_LOCUS161257</name>
</gene>
<organism evidence="10">
    <name type="scientific">marine metagenome</name>
    <dbReference type="NCBI Taxonomy" id="408172"/>
    <lineage>
        <taxon>unclassified sequences</taxon>
        <taxon>metagenomes</taxon>
        <taxon>ecological metagenomes</taxon>
    </lineage>
</organism>